<feature type="repeat" description="ANK" evidence="3">
    <location>
        <begin position="68"/>
        <end position="100"/>
    </location>
</feature>
<keyword evidence="6" id="KW-0472">Membrane</keyword>
<keyword evidence="1" id="KW-0677">Repeat</keyword>
<keyword evidence="6" id="KW-1133">Transmembrane helix</keyword>
<dbReference type="InterPro" id="IPR002110">
    <property type="entry name" value="Ankyrin_rpt"/>
</dbReference>
<feature type="transmembrane region" description="Helical" evidence="6">
    <location>
        <begin position="442"/>
        <end position="459"/>
    </location>
</feature>
<dbReference type="PANTHER" id="PTHR24173">
    <property type="entry name" value="ANKYRIN REPEAT CONTAINING"/>
    <property type="match status" value="1"/>
</dbReference>
<dbReference type="SUPFAM" id="SSF47769">
    <property type="entry name" value="SAM/Pointed domain"/>
    <property type="match status" value="1"/>
</dbReference>
<feature type="repeat" description="ANK" evidence="3">
    <location>
        <begin position="139"/>
        <end position="171"/>
    </location>
</feature>
<evidence type="ECO:0000256" key="5">
    <source>
        <dbReference type="SAM" id="MobiDB-lite"/>
    </source>
</evidence>
<accession>A0A6M2DEM6</accession>
<evidence type="ECO:0000256" key="3">
    <source>
        <dbReference type="PROSITE-ProRule" id="PRU00023"/>
    </source>
</evidence>
<dbReference type="GO" id="GO:0016301">
    <property type="term" value="F:kinase activity"/>
    <property type="evidence" value="ECO:0007669"/>
    <property type="project" value="UniProtKB-KW"/>
</dbReference>
<proteinExistence type="predicted"/>
<keyword evidence="6" id="KW-0812">Transmembrane</keyword>
<feature type="region of interest" description="Disordered" evidence="5">
    <location>
        <begin position="1"/>
        <end position="26"/>
    </location>
</feature>
<sequence>MSDEEDSDEGFSFGSSLPRSNTYRSRPVDARTSIENELFAAIKHGDLCAIQKALDNDFDVTLETPLQGSWTPLLHACSNVNIPVVKFLIQEGASVNTHAALFTPLMAICSTTNNTEENVCALVKILLDNNADVNFTDAHGVTALMLACQVGYVSVVTELLAHKARVNQLDNQGRNALFWAINENHYQICSLLIEKNCNTELQDIRGLTCYQLALSNDSMEIVDLLDSCTGGRKPSPFWEEARNFIENVEWRTIVPGEKWCGAEEPSYYPELDSILNGMQLEQHIPDIIHNGITYIDFLTMDEEQLQGLTFLLPYERRIIIQHLKLFHTRPWTKQSIHKPAKGDKFNIFNLLIQLAGVYKHITIIHATVKALNKLSDFENGLYKNDKKIMVQVIDQLKESLADLKKQLAFVRNMLIKVSMNTDKPAEFIGADLFKKVKPKRNWFKYTIFTFLPIAAIYSIKKVIKTM</sequence>
<reference evidence="7" key="1">
    <citation type="submission" date="2020-03" db="EMBL/GenBank/DDBJ databases">
        <title>Transcriptomic Profiling of the Digestive Tract of the Rat Flea, Xenopsylla cheopis, Following Blood Feeding and Infection with Yersinia pestis.</title>
        <authorList>
            <person name="Bland D.M."/>
            <person name="Martens C.A."/>
            <person name="Virtaneva K."/>
            <person name="Kanakabandi K."/>
            <person name="Long D."/>
            <person name="Rosenke R."/>
            <person name="Saturday G.A."/>
            <person name="Hoyt F.H."/>
            <person name="Bruno D.P."/>
            <person name="Ribeiro J.M.C."/>
            <person name="Hinnebusch J."/>
        </authorList>
    </citation>
    <scope>NUCLEOTIDE SEQUENCE</scope>
</reference>
<dbReference type="Gene3D" id="1.25.40.20">
    <property type="entry name" value="Ankyrin repeat-containing domain"/>
    <property type="match status" value="1"/>
</dbReference>
<dbReference type="EMBL" id="GIIL01000936">
    <property type="protein sequence ID" value="NOV44662.1"/>
    <property type="molecule type" value="Transcribed_RNA"/>
</dbReference>
<feature type="compositionally biased region" description="Polar residues" evidence="5">
    <location>
        <begin position="13"/>
        <end position="24"/>
    </location>
</feature>
<evidence type="ECO:0000256" key="4">
    <source>
        <dbReference type="SAM" id="Coils"/>
    </source>
</evidence>
<evidence type="ECO:0000313" key="7">
    <source>
        <dbReference type="EMBL" id="NOV44662.1"/>
    </source>
</evidence>
<dbReference type="PANTHER" id="PTHR24173:SF74">
    <property type="entry name" value="ANKYRIN REPEAT DOMAIN-CONTAINING PROTEIN 16"/>
    <property type="match status" value="1"/>
</dbReference>
<keyword evidence="7" id="KW-0808">Transferase</keyword>
<dbReference type="InterPro" id="IPR013761">
    <property type="entry name" value="SAM/pointed_sf"/>
</dbReference>
<dbReference type="InterPro" id="IPR036770">
    <property type="entry name" value="Ankyrin_rpt-contain_sf"/>
</dbReference>
<name>A0A6M2DEM6_XENCH</name>
<organism evidence="7">
    <name type="scientific">Xenopsylla cheopis</name>
    <name type="common">Oriental rat flea</name>
    <name type="synonym">Pulex cheopis</name>
    <dbReference type="NCBI Taxonomy" id="163159"/>
    <lineage>
        <taxon>Eukaryota</taxon>
        <taxon>Metazoa</taxon>
        <taxon>Ecdysozoa</taxon>
        <taxon>Arthropoda</taxon>
        <taxon>Hexapoda</taxon>
        <taxon>Insecta</taxon>
        <taxon>Pterygota</taxon>
        <taxon>Neoptera</taxon>
        <taxon>Endopterygota</taxon>
        <taxon>Siphonaptera</taxon>
        <taxon>Pulicidae</taxon>
        <taxon>Xenopsyllinae</taxon>
        <taxon>Xenopsylla</taxon>
    </lineage>
</organism>
<keyword evidence="2 3" id="KW-0040">ANK repeat</keyword>
<evidence type="ECO:0000256" key="1">
    <source>
        <dbReference type="ARBA" id="ARBA00022737"/>
    </source>
</evidence>
<evidence type="ECO:0000256" key="6">
    <source>
        <dbReference type="SAM" id="Phobius"/>
    </source>
</evidence>
<dbReference type="SMART" id="SM00248">
    <property type="entry name" value="ANK"/>
    <property type="match status" value="5"/>
</dbReference>
<dbReference type="SUPFAM" id="SSF48403">
    <property type="entry name" value="Ankyrin repeat"/>
    <property type="match status" value="1"/>
</dbReference>
<evidence type="ECO:0000256" key="2">
    <source>
        <dbReference type="ARBA" id="ARBA00023043"/>
    </source>
</evidence>
<dbReference type="PROSITE" id="PS50297">
    <property type="entry name" value="ANK_REP_REGION"/>
    <property type="match status" value="2"/>
</dbReference>
<keyword evidence="7" id="KW-0418">Kinase</keyword>
<dbReference type="Pfam" id="PF12796">
    <property type="entry name" value="Ank_2"/>
    <property type="match status" value="2"/>
</dbReference>
<protein>
    <submittedName>
        <fullName evidence="7">Putative serine/threonine-protein kinase</fullName>
    </submittedName>
</protein>
<feature type="coiled-coil region" evidence="4">
    <location>
        <begin position="386"/>
        <end position="413"/>
    </location>
</feature>
<dbReference type="AlphaFoldDB" id="A0A6M2DEM6"/>
<dbReference type="PROSITE" id="PS50088">
    <property type="entry name" value="ANK_REPEAT"/>
    <property type="match status" value="2"/>
</dbReference>
<keyword evidence="4" id="KW-0175">Coiled coil</keyword>